<evidence type="ECO:0000313" key="2">
    <source>
        <dbReference type="EMBL" id="KAF9777862.1"/>
    </source>
</evidence>
<dbReference type="SUPFAM" id="SSF81383">
    <property type="entry name" value="F-box domain"/>
    <property type="match status" value="1"/>
</dbReference>
<dbReference type="EMBL" id="WIUZ02000026">
    <property type="protein sequence ID" value="KAF9777862.1"/>
    <property type="molecule type" value="Genomic_DNA"/>
</dbReference>
<dbReference type="CDD" id="cd09917">
    <property type="entry name" value="F-box_SF"/>
    <property type="match status" value="1"/>
</dbReference>
<dbReference type="PROSITE" id="PS50181">
    <property type="entry name" value="FBOX"/>
    <property type="match status" value="1"/>
</dbReference>
<name>A0A9P6H238_9AGAM</name>
<dbReference type="OrthoDB" id="550575at2759"/>
<dbReference type="InterPro" id="IPR011047">
    <property type="entry name" value="Quinoprotein_ADH-like_sf"/>
</dbReference>
<dbReference type="Gene3D" id="1.20.1280.50">
    <property type="match status" value="1"/>
</dbReference>
<keyword evidence="3" id="KW-1185">Reference proteome</keyword>
<proteinExistence type="predicted"/>
<dbReference type="SUPFAM" id="SSF50998">
    <property type="entry name" value="Quinoprotein alcohol dehydrogenase-like"/>
    <property type="match status" value="1"/>
</dbReference>
<dbReference type="InterPro" id="IPR001810">
    <property type="entry name" value="F-box_dom"/>
</dbReference>
<sequence length="554" mass="63889">MLLKLPVEILLEIIQCLPFTSLRTLPSLSKSWATFMGTNEPSIYHDISRQYGYANPDTAPPSEGWKAWFMHKLHVELRWMGKIPGNSYRFELPGEPRSVYKIKVDEEAGYVINTFTGGGLTVSDIHNHRILWALDKEYCEPLSRCEYDKGYIVFSRRSDGFKEVWRRRADVLGIPEDAWPSELDNKPDEHMLKARLVVEDLYLDDSRMGDLEHLRGQFIPWARLLIPEDIDDGHTFKLNRGTLLAFNAEKVFLYDIEKAELQQTVEVTPVGNVRYVDVSEQHVFILSPMQLSVYDRVSGLHVLSIPSGRLPWDFYASPENQWRRTEETFNHGELGFRRAVPQTWAHREDYFDAVHVSSCGKHLAIMAMSNRVIIIQDFWRLVGPSKIMLKQIAKQIDFYVQRPSLPTETETCLAYDCGKVAIFGALGIYVLVLDSILDQLGDIDLPSKDPSLRNLMRPSEHEQSWPNLRLRKVIFYDLQVSRGDILSCLQLSKTKLYLSVISVDPLNERSDNMWCYDFASPPRFTPAKAPWEWGGYYARDLSVYPHPGPYAFDT</sequence>
<feature type="domain" description="F-box" evidence="1">
    <location>
        <begin position="1"/>
        <end position="47"/>
    </location>
</feature>
<reference evidence="2" key="1">
    <citation type="journal article" date="2020" name="Nat. Commun.">
        <title>Large-scale genome sequencing of mycorrhizal fungi provides insights into the early evolution of symbiotic traits.</title>
        <authorList>
            <person name="Miyauchi S."/>
            <person name="Kiss E."/>
            <person name="Kuo A."/>
            <person name="Drula E."/>
            <person name="Kohler A."/>
            <person name="Sanchez-Garcia M."/>
            <person name="Morin E."/>
            <person name="Andreopoulos B."/>
            <person name="Barry K.W."/>
            <person name="Bonito G."/>
            <person name="Buee M."/>
            <person name="Carver A."/>
            <person name="Chen C."/>
            <person name="Cichocki N."/>
            <person name="Clum A."/>
            <person name="Culley D."/>
            <person name="Crous P.W."/>
            <person name="Fauchery L."/>
            <person name="Girlanda M."/>
            <person name="Hayes R.D."/>
            <person name="Keri Z."/>
            <person name="LaButti K."/>
            <person name="Lipzen A."/>
            <person name="Lombard V."/>
            <person name="Magnuson J."/>
            <person name="Maillard F."/>
            <person name="Murat C."/>
            <person name="Nolan M."/>
            <person name="Ohm R.A."/>
            <person name="Pangilinan J."/>
            <person name="Pereira M.F."/>
            <person name="Perotto S."/>
            <person name="Peter M."/>
            <person name="Pfister S."/>
            <person name="Riley R."/>
            <person name="Sitrit Y."/>
            <person name="Stielow J.B."/>
            <person name="Szollosi G."/>
            <person name="Zifcakova L."/>
            <person name="Stursova M."/>
            <person name="Spatafora J.W."/>
            <person name="Tedersoo L."/>
            <person name="Vaario L.M."/>
            <person name="Yamada A."/>
            <person name="Yan M."/>
            <person name="Wang P."/>
            <person name="Xu J."/>
            <person name="Bruns T."/>
            <person name="Baldrian P."/>
            <person name="Vilgalys R."/>
            <person name="Dunand C."/>
            <person name="Henrissat B."/>
            <person name="Grigoriev I.V."/>
            <person name="Hibbett D."/>
            <person name="Nagy L.G."/>
            <person name="Martin F.M."/>
        </authorList>
    </citation>
    <scope>NUCLEOTIDE SEQUENCE</scope>
    <source>
        <strain evidence="2">UH-Tt-Lm1</strain>
    </source>
</reference>
<evidence type="ECO:0000313" key="3">
    <source>
        <dbReference type="Proteomes" id="UP000736335"/>
    </source>
</evidence>
<dbReference type="AlphaFoldDB" id="A0A9P6H238"/>
<protein>
    <recommendedName>
        <fullName evidence="1">F-box domain-containing protein</fullName>
    </recommendedName>
</protein>
<reference evidence="2" key="2">
    <citation type="submission" date="2020-11" db="EMBL/GenBank/DDBJ databases">
        <authorList>
            <consortium name="DOE Joint Genome Institute"/>
            <person name="Kuo A."/>
            <person name="Miyauchi S."/>
            <person name="Kiss E."/>
            <person name="Drula E."/>
            <person name="Kohler A."/>
            <person name="Sanchez-Garcia M."/>
            <person name="Andreopoulos B."/>
            <person name="Barry K.W."/>
            <person name="Bonito G."/>
            <person name="Buee M."/>
            <person name="Carver A."/>
            <person name="Chen C."/>
            <person name="Cichocki N."/>
            <person name="Clum A."/>
            <person name="Culley D."/>
            <person name="Crous P.W."/>
            <person name="Fauchery L."/>
            <person name="Girlanda M."/>
            <person name="Hayes R."/>
            <person name="Keri Z."/>
            <person name="Labutti K."/>
            <person name="Lipzen A."/>
            <person name="Lombard V."/>
            <person name="Magnuson J."/>
            <person name="Maillard F."/>
            <person name="Morin E."/>
            <person name="Murat C."/>
            <person name="Nolan M."/>
            <person name="Ohm R."/>
            <person name="Pangilinan J."/>
            <person name="Pereira M."/>
            <person name="Perotto S."/>
            <person name="Peter M."/>
            <person name="Riley R."/>
            <person name="Sitrit Y."/>
            <person name="Stielow B."/>
            <person name="Szollosi G."/>
            <person name="Zifcakova L."/>
            <person name="Stursova M."/>
            <person name="Spatafora J.W."/>
            <person name="Tedersoo L."/>
            <person name="Vaario L.-M."/>
            <person name="Yamada A."/>
            <person name="Yan M."/>
            <person name="Wang P."/>
            <person name="Xu J."/>
            <person name="Bruns T."/>
            <person name="Baldrian P."/>
            <person name="Vilgalys R."/>
            <person name="Henrissat B."/>
            <person name="Grigoriev I.V."/>
            <person name="Hibbett D."/>
            <person name="Nagy L.G."/>
            <person name="Martin F.M."/>
        </authorList>
    </citation>
    <scope>NUCLEOTIDE SEQUENCE</scope>
    <source>
        <strain evidence="2">UH-Tt-Lm1</strain>
    </source>
</reference>
<evidence type="ECO:0000259" key="1">
    <source>
        <dbReference type="PROSITE" id="PS50181"/>
    </source>
</evidence>
<dbReference type="Pfam" id="PF00646">
    <property type="entry name" value="F-box"/>
    <property type="match status" value="1"/>
</dbReference>
<comment type="caution">
    <text evidence="2">The sequence shown here is derived from an EMBL/GenBank/DDBJ whole genome shotgun (WGS) entry which is preliminary data.</text>
</comment>
<dbReference type="Proteomes" id="UP000736335">
    <property type="component" value="Unassembled WGS sequence"/>
</dbReference>
<organism evidence="2 3">
    <name type="scientific">Thelephora terrestris</name>
    <dbReference type="NCBI Taxonomy" id="56493"/>
    <lineage>
        <taxon>Eukaryota</taxon>
        <taxon>Fungi</taxon>
        <taxon>Dikarya</taxon>
        <taxon>Basidiomycota</taxon>
        <taxon>Agaricomycotina</taxon>
        <taxon>Agaricomycetes</taxon>
        <taxon>Thelephorales</taxon>
        <taxon>Thelephoraceae</taxon>
        <taxon>Thelephora</taxon>
    </lineage>
</organism>
<gene>
    <name evidence="2" type="ORF">BJ322DRAFT_513946</name>
</gene>
<dbReference type="InterPro" id="IPR036047">
    <property type="entry name" value="F-box-like_dom_sf"/>
</dbReference>
<accession>A0A9P6H238</accession>